<dbReference type="GO" id="GO:0010181">
    <property type="term" value="F:FMN binding"/>
    <property type="evidence" value="ECO:0007669"/>
    <property type="project" value="InterPro"/>
</dbReference>
<evidence type="ECO:0000256" key="6">
    <source>
        <dbReference type="HAMAP-Rule" id="MF_00479"/>
    </source>
</evidence>
<evidence type="ECO:0000313" key="8">
    <source>
        <dbReference type="EMBL" id="ASJ70422.1"/>
    </source>
</evidence>
<dbReference type="RefSeq" id="WP_088915970.1">
    <property type="nucleotide sequence ID" value="NZ_CP018632.1"/>
</dbReference>
<proteinExistence type="inferred from homology"/>
<dbReference type="GO" id="GO:0009055">
    <property type="term" value="F:electron transfer activity"/>
    <property type="evidence" value="ECO:0007669"/>
    <property type="project" value="InterPro"/>
</dbReference>
<dbReference type="GO" id="GO:0022900">
    <property type="term" value="P:electron transport chain"/>
    <property type="evidence" value="ECO:0007669"/>
    <property type="project" value="UniProtKB-UniRule"/>
</dbReference>
<dbReference type="InterPro" id="IPR007329">
    <property type="entry name" value="FMN-bd"/>
</dbReference>
<keyword evidence="6" id="KW-1003">Cell membrane</keyword>
<gene>
    <name evidence="8" type="primary">rsxG</name>
    <name evidence="6" type="synonym">rnfG</name>
    <name evidence="8" type="ORF">IMCC3135_01515</name>
</gene>
<keyword evidence="2 6" id="KW-0597">Phosphoprotein</keyword>
<keyword evidence="6" id="KW-0472">Membrane</keyword>
<evidence type="ECO:0000256" key="4">
    <source>
        <dbReference type="ARBA" id="ARBA00022643"/>
    </source>
</evidence>
<dbReference type="Proteomes" id="UP000250079">
    <property type="component" value="Chromosome"/>
</dbReference>
<evidence type="ECO:0000256" key="2">
    <source>
        <dbReference type="ARBA" id="ARBA00022553"/>
    </source>
</evidence>
<keyword evidence="6" id="KW-1133">Transmembrane helix</keyword>
<keyword evidence="3 6" id="KW-0285">Flavoprotein</keyword>
<keyword evidence="6" id="KW-1278">Translocase</keyword>
<dbReference type="GO" id="GO:0005886">
    <property type="term" value="C:plasma membrane"/>
    <property type="evidence" value="ECO:0007669"/>
    <property type="project" value="UniProtKB-SubCell"/>
</dbReference>
<dbReference type="Pfam" id="PF04205">
    <property type="entry name" value="FMN_bind"/>
    <property type="match status" value="1"/>
</dbReference>
<dbReference type="NCBIfam" id="TIGR01947">
    <property type="entry name" value="rnfG"/>
    <property type="match status" value="1"/>
</dbReference>
<evidence type="ECO:0000256" key="3">
    <source>
        <dbReference type="ARBA" id="ARBA00022630"/>
    </source>
</evidence>
<dbReference type="InterPro" id="IPR010209">
    <property type="entry name" value="Ion_transpt_RnfG/RsxG"/>
</dbReference>
<comment type="similarity">
    <text evidence="6">Belongs to the RnfG family.</text>
</comment>
<comment type="function">
    <text evidence="6">Part of a membrane-bound complex that couples electron transfer with translocation of ions across the membrane.</text>
</comment>
<name>A0A2Z2NGM4_9GAMM</name>
<keyword evidence="1 6" id="KW-0813">Transport</keyword>
<dbReference type="PANTHER" id="PTHR36118:SF1">
    <property type="entry name" value="ION-TRANSLOCATING OXIDOREDUCTASE COMPLEX SUBUNIT G"/>
    <property type="match status" value="1"/>
</dbReference>
<dbReference type="AlphaFoldDB" id="A0A2Z2NGM4"/>
<evidence type="ECO:0000256" key="5">
    <source>
        <dbReference type="ARBA" id="ARBA00022982"/>
    </source>
</evidence>
<accession>A0A2Z2NGM4</accession>
<feature type="domain" description="FMN-binding" evidence="7">
    <location>
        <begin position="99"/>
        <end position="191"/>
    </location>
</feature>
<dbReference type="KEGG" id="gai:IMCC3135_01515"/>
<evidence type="ECO:0000313" key="9">
    <source>
        <dbReference type="Proteomes" id="UP000250079"/>
    </source>
</evidence>
<reference evidence="8 9" key="1">
    <citation type="submission" date="2016-12" db="EMBL/GenBank/DDBJ databases">
        <authorList>
            <person name="Song W.-J."/>
            <person name="Kurnit D.M."/>
        </authorList>
    </citation>
    <scope>NUCLEOTIDE SEQUENCE [LARGE SCALE GENOMIC DNA]</scope>
    <source>
        <strain evidence="8 9">IMCC3135</strain>
    </source>
</reference>
<evidence type="ECO:0000256" key="1">
    <source>
        <dbReference type="ARBA" id="ARBA00022448"/>
    </source>
</evidence>
<dbReference type="PANTHER" id="PTHR36118">
    <property type="entry name" value="ION-TRANSLOCATING OXIDOREDUCTASE COMPLEX SUBUNIT G"/>
    <property type="match status" value="1"/>
</dbReference>
<dbReference type="PIRSF" id="PIRSF006091">
    <property type="entry name" value="E_trnsport_RnfG"/>
    <property type="match status" value="1"/>
</dbReference>
<dbReference type="EMBL" id="CP018632">
    <property type="protein sequence ID" value="ASJ70422.1"/>
    <property type="molecule type" value="Genomic_DNA"/>
</dbReference>
<dbReference type="OrthoDB" id="9784165at2"/>
<keyword evidence="6" id="KW-0997">Cell inner membrane</keyword>
<keyword evidence="9" id="KW-1185">Reference proteome</keyword>
<dbReference type="EC" id="7.-.-.-" evidence="6"/>
<evidence type="ECO:0000259" key="7">
    <source>
        <dbReference type="SMART" id="SM00900"/>
    </source>
</evidence>
<protein>
    <recommendedName>
        <fullName evidence="6">Ion-translocating oxidoreductase complex subunit G</fullName>
        <ecNumber evidence="6">7.-.-.-</ecNumber>
    </recommendedName>
    <alternativeName>
        <fullName evidence="6">Rnf electron transport complex subunit G</fullName>
    </alternativeName>
</protein>
<comment type="subunit">
    <text evidence="6">The complex is composed of six subunits: RnfA, RnfB, RnfC, RnfD, RnfE and RnfG.</text>
</comment>
<feature type="modified residue" description="FMN phosphoryl threonine" evidence="6">
    <location>
        <position position="174"/>
    </location>
</feature>
<organism evidence="8 9">
    <name type="scientific">Granulosicoccus antarcticus IMCC3135</name>
    <dbReference type="NCBI Taxonomy" id="1192854"/>
    <lineage>
        <taxon>Bacteria</taxon>
        <taxon>Pseudomonadati</taxon>
        <taxon>Pseudomonadota</taxon>
        <taxon>Gammaproteobacteria</taxon>
        <taxon>Chromatiales</taxon>
        <taxon>Granulosicoccaceae</taxon>
        <taxon>Granulosicoccus</taxon>
    </lineage>
</organism>
<sequence length="201" mass="21750">MNSITKTGLTLGLCVLVAIAALSAAHSLTRERIEKAQQQWLQQGLIAVLPEGPFDAEPLDSAQMITAPELGSDVPQPLYTVYQNQTPSAAVLSVIAPDGYNGDIHLLLGLSYEGQITGVRVIEHRETPGLGDDIEYSHSDWITGFNGQSLASSLPTDWAVRKNGGSFDAFTGATITPRAVINAVYRALKWYSLHRQELFVS</sequence>
<dbReference type="HAMAP" id="MF_00479">
    <property type="entry name" value="RsxG_RnfG"/>
    <property type="match status" value="1"/>
</dbReference>
<keyword evidence="6" id="KW-0812">Transmembrane</keyword>
<comment type="subcellular location">
    <subcellularLocation>
        <location evidence="6">Cell inner membrane</location>
        <topology evidence="6">Single-pass membrane protein</topology>
    </subcellularLocation>
</comment>
<keyword evidence="4 6" id="KW-0288">FMN</keyword>
<comment type="cofactor">
    <cofactor evidence="6">
        <name>FMN</name>
        <dbReference type="ChEBI" id="CHEBI:58210"/>
    </cofactor>
</comment>
<dbReference type="NCBIfam" id="NF002519">
    <property type="entry name" value="PRK01908.1"/>
    <property type="match status" value="1"/>
</dbReference>
<dbReference type="SMART" id="SM00900">
    <property type="entry name" value="FMN_bind"/>
    <property type="match status" value="1"/>
</dbReference>
<keyword evidence="5 6" id="KW-0249">Electron transport</keyword>